<feature type="domain" description="PilZ" evidence="2">
    <location>
        <begin position="118"/>
        <end position="238"/>
    </location>
</feature>
<dbReference type="RefSeq" id="WP_286355254.1">
    <property type="nucleotide sequence ID" value="NZ_AP027079.1"/>
</dbReference>
<dbReference type="Pfam" id="PF07238">
    <property type="entry name" value="PilZ"/>
    <property type="match status" value="1"/>
</dbReference>
<evidence type="ECO:0000313" key="4">
    <source>
        <dbReference type="Proteomes" id="UP001242010"/>
    </source>
</evidence>
<gene>
    <name evidence="3" type="ORF">GETHOR_07200</name>
</gene>
<organism evidence="3 4">
    <name type="scientific">Geothrix oryzae</name>
    <dbReference type="NCBI Taxonomy" id="2927975"/>
    <lineage>
        <taxon>Bacteria</taxon>
        <taxon>Pseudomonadati</taxon>
        <taxon>Acidobacteriota</taxon>
        <taxon>Holophagae</taxon>
        <taxon>Holophagales</taxon>
        <taxon>Holophagaceae</taxon>
        <taxon>Geothrix</taxon>
    </lineage>
</organism>
<evidence type="ECO:0000259" key="2">
    <source>
        <dbReference type="Pfam" id="PF07238"/>
    </source>
</evidence>
<reference evidence="4" key="1">
    <citation type="journal article" date="2023" name="Int. J. Syst. Evol. Microbiol.">
        <title>Mesoterricola silvestris gen. nov., sp. nov., Mesoterricola sediminis sp. nov., Geothrix oryzae sp. nov., Geothrix edaphica sp. nov., Geothrix rubra sp. nov., and Geothrix limicola sp. nov., six novel members of Acidobacteriota isolated from soils.</title>
        <authorList>
            <person name="Itoh H."/>
            <person name="Sugisawa Y."/>
            <person name="Mise K."/>
            <person name="Xu Z."/>
            <person name="Kuniyasu M."/>
            <person name="Ushijima N."/>
            <person name="Kawano K."/>
            <person name="Kobayashi E."/>
            <person name="Shiratori Y."/>
            <person name="Masuda Y."/>
            <person name="Senoo K."/>
        </authorList>
    </citation>
    <scope>NUCLEOTIDE SEQUENCE [LARGE SCALE GENOMIC DNA]</scope>
    <source>
        <strain evidence="4">Red222</strain>
    </source>
</reference>
<proteinExistence type="predicted"/>
<accession>A0ABM8DP21</accession>
<feature type="region of interest" description="Disordered" evidence="1">
    <location>
        <begin position="245"/>
        <end position="285"/>
    </location>
</feature>
<protein>
    <recommendedName>
        <fullName evidence="2">PilZ domain-containing protein</fullName>
    </recommendedName>
</protein>
<keyword evidence="4" id="KW-1185">Reference proteome</keyword>
<dbReference type="EMBL" id="AP027079">
    <property type="protein sequence ID" value="BDU68619.1"/>
    <property type="molecule type" value="Genomic_DNA"/>
</dbReference>
<dbReference type="InterPro" id="IPR009875">
    <property type="entry name" value="PilZ_domain"/>
</dbReference>
<evidence type="ECO:0000313" key="3">
    <source>
        <dbReference type="EMBL" id="BDU68619.1"/>
    </source>
</evidence>
<sequence length="417" mass="46098">MSLVRSSGGSGRESTVEDPVQIRRALTDLQRSESEFPIKVEGTHTLPYTAWVQHLDFEKGVLHLKLIRPLPHEMVGGAPFEMLFAVGEQRFEAPLTFLGRESYLLYRFSVPLRMTQSDRRTHKRYPFRPREKAYVLAQDSGLPGFGFAGPLVNLSLGGLAFRVDRVMRLDDHMRVTPGVGFFEKGKELPMLKIRDLPKHPLFEARGRVANAWERDGEIIIGVQFLDLKDSELNQIQDVLTIREQMQRVSSSTPSAPSGTRETKAKAGTENKGPGSRMNPAGAETPDALTRLGRRGTCLVLAMAPGSAREEAQTALRAAGYLRLDPVDTLEQALERLRTDSGAASRLLVLEVPPGSEPPVTDLRNLQRELGELRELPVALIRSGGIPAETEDPLIRPLPWPGAGETAWLPLLDELAGL</sequence>
<feature type="compositionally biased region" description="Polar residues" evidence="1">
    <location>
        <begin position="246"/>
        <end position="259"/>
    </location>
</feature>
<evidence type="ECO:0000256" key="1">
    <source>
        <dbReference type="SAM" id="MobiDB-lite"/>
    </source>
</evidence>
<name>A0ABM8DP21_9BACT</name>
<dbReference type="Proteomes" id="UP001242010">
    <property type="component" value="Chromosome"/>
</dbReference>